<dbReference type="OrthoDB" id="10519222at2759"/>
<evidence type="ECO:0000313" key="2">
    <source>
        <dbReference type="EMBL" id="CAL1126036.1"/>
    </source>
</evidence>
<feature type="non-terminal residue" evidence="1">
    <location>
        <position position="1"/>
    </location>
</feature>
<accession>A0A9P1BFX0</accession>
<name>A0A9P1BFX0_9DINO</name>
<dbReference type="Proteomes" id="UP001152797">
    <property type="component" value="Unassembled WGS sequence"/>
</dbReference>
<protein>
    <submittedName>
        <fullName evidence="1">Uncharacterized protein</fullName>
    </submittedName>
</protein>
<proteinExistence type="predicted"/>
<evidence type="ECO:0000313" key="3">
    <source>
        <dbReference type="Proteomes" id="UP001152797"/>
    </source>
</evidence>
<comment type="caution">
    <text evidence="1">The sequence shown here is derived from an EMBL/GenBank/DDBJ whole genome shotgun (WGS) entry which is preliminary data.</text>
</comment>
<evidence type="ECO:0000313" key="1">
    <source>
        <dbReference type="EMBL" id="CAI3972661.1"/>
    </source>
</evidence>
<sequence length="96" mass="9939">TVASGMKISGYAATTQGILLEGSKLADGNGLVAVSCPIPTQFTPLATASQDTAADPIPTRAATKKAGWEATEYHAPLWLEPGQYPMDLDLGPTEPP</sequence>
<dbReference type="EMBL" id="CAMXCT030000025">
    <property type="protein sequence ID" value="CAL4759973.1"/>
    <property type="molecule type" value="Genomic_DNA"/>
</dbReference>
<keyword evidence="3" id="KW-1185">Reference proteome</keyword>
<reference evidence="2" key="2">
    <citation type="submission" date="2024-04" db="EMBL/GenBank/DDBJ databases">
        <authorList>
            <person name="Chen Y."/>
            <person name="Shah S."/>
            <person name="Dougan E. K."/>
            <person name="Thang M."/>
            <person name="Chan C."/>
        </authorList>
    </citation>
    <scope>NUCLEOTIDE SEQUENCE [LARGE SCALE GENOMIC DNA]</scope>
</reference>
<organism evidence="1">
    <name type="scientific">Cladocopium goreaui</name>
    <dbReference type="NCBI Taxonomy" id="2562237"/>
    <lineage>
        <taxon>Eukaryota</taxon>
        <taxon>Sar</taxon>
        <taxon>Alveolata</taxon>
        <taxon>Dinophyceae</taxon>
        <taxon>Suessiales</taxon>
        <taxon>Symbiodiniaceae</taxon>
        <taxon>Cladocopium</taxon>
    </lineage>
</organism>
<gene>
    <name evidence="1" type="ORF">C1SCF055_LOCUS1225</name>
</gene>
<dbReference type="EMBL" id="CAMXCT010000025">
    <property type="protein sequence ID" value="CAI3972661.1"/>
    <property type="molecule type" value="Genomic_DNA"/>
</dbReference>
<dbReference type="EMBL" id="CAMXCT020000025">
    <property type="protein sequence ID" value="CAL1126036.1"/>
    <property type="molecule type" value="Genomic_DNA"/>
</dbReference>
<dbReference type="AlphaFoldDB" id="A0A9P1BFX0"/>
<reference evidence="1" key="1">
    <citation type="submission" date="2022-10" db="EMBL/GenBank/DDBJ databases">
        <authorList>
            <person name="Chen Y."/>
            <person name="Dougan E. K."/>
            <person name="Chan C."/>
            <person name="Rhodes N."/>
            <person name="Thang M."/>
        </authorList>
    </citation>
    <scope>NUCLEOTIDE SEQUENCE</scope>
</reference>